<sequence length="293" mass="33260">MARVDVYQLVTDRIIEQLDQGVVPWRMPWLVRGNAPVNWATQRLYRGINRFLLPPGGEYATFLQIQKAGGRVKKGEKGYIVVLWKPYEVEEEKDGETIKQTRLFLKYYTVFEINTQCVGLESRRPKLLEFDHDPIEEAERIVAGYKSAPKIRYAPGQAFYRPSMDLIQMPPLKDFPKAEEFYSTLFHEMVHSTGHASRLDREGVTNSDGFGNEKYSFEELIAELGAAYLCAEAGIDNSTIENSSAYIAGWLRKFRNDKTMIIRAASQAQKAADFILGVGAEDEAEEESEKAVG</sequence>
<dbReference type="InterPro" id="IPR041459">
    <property type="entry name" value="MPTase-PolyVal"/>
</dbReference>
<name>A0A2A6DXH5_9BACL</name>
<protein>
    <submittedName>
        <fullName evidence="3">Antirestriction protein</fullName>
    </submittedName>
</protein>
<evidence type="ECO:0000313" key="4">
    <source>
        <dbReference type="Proteomes" id="UP000243688"/>
    </source>
</evidence>
<dbReference type="EMBL" id="MOXJ01000039">
    <property type="protein sequence ID" value="PDO09433.1"/>
    <property type="molecule type" value="Genomic_DNA"/>
</dbReference>
<dbReference type="GO" id="GO:0003697">
    <property type="term" value="F:single-stranded DNA binding"/>
    <property type="evidence" value="ECO:0007669"/>
    <property type="project" value="InterPro"/>
</dbReference>
<comment type="caution">
    <text evidence="3">The sequence shown here is derived from an EMBL/GenBank/DDBJ whole genome shotgun (WGS) entry which is preliminary data.</text>
</comment>
<dbReference type="InterPro" id="IPR013610">
    <property type="entry name" value="ArdC_N"/>
</dbReference>
<dbReference type="Pfam" id="PF18818">
    <property type="entry name" value="MPTase-PolyVal"/>
    <property type="match status" value="1"/>
</dbReference>
<evidence type="ECO:0000313" key="3">
    <source>
        <dbReference type="EMBL" id="PDO09433.1"/>
    </source>
</evidence>
<proteinExistence type="predicted"/>
<gene>
    <name evidence="3" type="ORF">BLM47_12455</name>
</gene>
<dbReference type="Pfam" id="PF08401">
    <property type="entry name" value="ArdcN"/>
    <property type="match status" value="1"/>
</dbReference>
<reference evidence="3 4" key="1">
    <citation type="submission" date="2016-12" db="EMBL/GenBank/DDBJ databases">
        <title>Candidatus Reconcilibacillus cellulovorans genome.</title>
        <authorList>
            <person name="Kolinko S."/>
            <person name="Wu Y.-W."/>
            <person name="Tachea F."/>
            <person name="Denzel E."/>
            <person name="Hiras J."/>
            <person name="Baecker N."/>
            <person name="Chan L.J."/>
            <person name="Eichorst S.A."/>
            <person name="Frey D."/>
            <person name="Adams P.D."/>
            <person name="Pray T."/>
            <person name="Tanjore D."/>
            <person name="Petzold C.J."/>
            <person name="Gladden J.M."/>
            <person name="Simmons B.A."/>
            <person name="Singer S.W."/>
        </authorList>
    </citation>
    <scope>NUCLEOTIDE SEQUENCE [LARGE SCALE GENOMIC DNA]</scope>
    <source>
        <strain evidence="3">JTherm</strain>
    </source>
</reference>
<evidence type="ECO:0000259" key="2">
    <source>
        <dbReference type="Pfam" id="PF18818"/>
    </source>
</evidence>
<evidence type="ECO:0000259" key="1">
    <source>
        <dbReference type="Pfam" id="PF08401"/>
    </source>
</evidence>
<dbReference type="InterPro" id="IPR017113">
    <property type="entry name" value="Antirestriction_ArdC"/>
</dbReference>
<dbReference type="Proteomes" id="UP000243688">
    <property type="component" value="Unassembled WGS sequence"/>
</dbReference>
<organism evidence="3 4">
    <name type="scientific">Candidatus Reconcilbacillus cellulovorans</name>
    <dbReference type="NCBI Taxonomy" id="1906605"/>
    <lineage>
        <taxon>Bacteria</taxon>
        <taxon>Bacillati</taxon>
        <taxon>Bacillota</taxon>
        <taxon>Bacilli</taxon>
        <taxon>Bacillales</taxon>
        <taxon>Paenibacillaceae</taxon>
        <taxon>Candidatus Reconcilbacillus</taxon>
    </lineage>
</organism>
<dbReference type="PIRSF" id="PIRSF037112">
    <property type="entry name" value="Antirestriction_ArdC"/>
    <property type="match status" value="1"/>
</dbReference>
<feature type="domain" description="Polyvalent protein metallopeptidase" evidence="2">
    <location>
        <begin position="137"/>
        <end position="267"/>
    </location>
</feature>
<dbReference type="AlphaFoldDB" id="A0A2A6DXH5"/>
<feature type="domain" description="N-terminal" evidence="1">
    <location>
        <begin position="5"/>
        <end position="111"/>
    </location>
</feature>
<accession>A0A2A6DXH5</accession>